<name>A0A9X0UGS8_9PROT</name>
<comment type="caution">
    <text evidence="3">The sequence shown here is derived from an EMBL/GenBank/DDBJ whole genome shotgun (WGS) entry which is preliminary data.</text>
</comment>
<gene>
    <name evidence="3" type="ORF">H7965_29095</name>
</gene>
<evidence type="ECO:0000313" key="3">
    <source>
        <dbReference type="EMBL" id="MBC4019273.1"/>
    </source>
</evidence>
<feature type="domain" description="Glycosyltransferase subfamily 4-like N-terminal" evidence="2">
    <location>
        <begin position="57"/>
        <end position="235"/>
    </location>
</feature>
<dbReference type="Pfam" id="PF13692">
    <property type="entry name" value="Glyco_trans_1_4"/>
    <property type="match status" value="1"/>
</dbReference>
<organism evidence="3 4">
    <name type="scientific">Siccirubricoccus deserti</name>
    <dbReference type="NCBI Taxonomy" id="2013562"/>
    <lineage>
        <taxon>Bacteria</taxon>
        <taxon>Pseudomonadati</taxon>
        <taxon>Pseudomonadota</taxon>
        <taxon>Alphaproteobacteria</taxon>
        <taxon>Acetobacterales</taxon>
        <taxon>Roseomonadaceae</taxon>
        <taxon>Siccirubricoccus</taxon>
    </lineage>
</organism>
<reference evidence="3" key="1">
    <citation type="submission" date="2020-08" db="EMBL/GenBank/DDBJ databases">
        <authorList>
            <person name="Hu Y."/>
            <person name="Nguyen S.V."/>
            <person name="Li F."/>
            <person name="Fanning S."/>
        </authorList>
    </citation>
    <scope>NUCLEOTIDE SEQUENCE</scope>
    <source>
        <strain evidence="3">SYSU D8009</strain>
    </source>
</reference>
<proteinExistence type="predicted"/>
<dbReference type="CDD" id="cd03801">
    <property type="entry name" value="GT4_PimA-like"/>
    <property type="match status" value="1"/>
</dbReference>
<dbReference type="PANTHER" id="PTHR22916:SF3">
    <property type="entry name" value="UDP-GLCNAC:BETAGAL BETA-1,3-N-ACETYLGLUCOSAMINYLTRANSFERASE-LIKE PROTEIN 1"/>
    <property type="match status" value="1"/>
</dbReference>
<dbReference type="PANTHER" id="PTHR22916">
    <property type="entry name" value="GLYCOSYLTRANSFERASE"/>
    <property type="match status" value="1"/>
</dbReference>
<dbReference type="GO" id="GO:0016758">
    <property type="term" value="F:hexosyltransferase activity"/>
    <property type="evidence" value="ECO:0007669"/>
    <property type="project" value="UniProtKB-ARBA"/>
</dbReference>
<dbReference type="RefSeq" id="WP_186773990.1">
    <property type="nucleotide sequence ID" value="NZ_JACOMF010000155.1"/>
</dbReference>
<dbReference type="Gene3D" id="3.90.550.10">
    <property type="entry name" value="Spore Coat Polysaccharide Biosynthesis Protein SpsA, Chain A"/>
    <property type="match status" value="1"/>
</dbReference>
<feature type="domain" description="Glycosyltransferase 2-like" evidence="1">
    <location>
        <begin position="440"/>
        <end position="566"/>
    </location>
</feature>
<dbReference type="Proteomes" id="UP000600101">
    <property type="component" value="Unassembled WGS sequence"/>
</dbReference>
<sequence length="757" mass="82495">MPNDLRTGSAVGPFTPADAEWTAVTLPVRASIGAPAEVATRNLCIVTPDIVGPVRNGGIGTACEAIARTWSDAGHRVTVLFAAEQQVDKTAATAWAARYAEHGINFVVCPANRQRLTNPAPLQLSYNAWAWLKNRQFDLVYFPEWKGLGHYALAAKRAGIGLRHTQVVVGTHSPTLWHLEGNQQLPCNIGDLCTDALERQSVEAADVVVSPSNYMLQWFDDAGWVLPPARRVVPNPLPAHAYGKPTSLAVRRVKELVFFGRLEARKGLHIFISALNEIDPSLLNQIKVTFLGKGDEATIRAINAAKVSGVLNWSVLSDKDAAGATDYVSAPGRLAVLPSLYENSSMAVAECIGRGASFLASDVGGTADLLHPEDRASHLVQPNTAALASALSDALRNGLPSAVRPAVSADAIQEMWQSIAAACVETRNIKPPRCDWPLVSIVLVTRNRPTTLVQALDGIRAQTWPNIEVILVDDGSTSREALSVLDGLEVEFARRGWTIVRQQNRYLGAARNLGWRKSSGEYVIFHDDDNVSLPHLVKTYVRAAQNSTADIVTAAMAIFEGDELPDSGIEYAEEIFAPLGGVLSAGVFMNLYGDAHACIRRDALERLDGFSEDYGVGHEDWELFARATINGMKILSIPEPLFWYRISKDSMLRTSHTPEANLLRSGRPFLQLLPIQYRAAMAHALALSYMATAPQRWPGHASSDVGEETSLHRLSLVATSRCGKMSLAYYRLFGRPMIGPLLSAIRRGIIRAFLRET</sequence>
<keyword evidence="4" id="KW-1185">Reference proteome</keyword>
<dbReference type="InterPro" id="IPR028098">
    <property type="entry name" value="Glyco_trans_4-like_N"/>
</dbReference>
<evidence type="ECO:0000313" key="4">
    <source>
        <dbReference type="Proteomes" id="UP000600101"/>
    </source>
</evidence>
<dbReference type="SUPFAM" id="SSF53448">
    <property type="entry name" value="Nucleotide-diphospho-sugar transferases"/>
    <property type="match status" value="1"/>
</dbReference>
<protein>
    <submittedName>
        <fullName evidence="3">Glycosyltransferase</fullName>
    </submittedName>
</protein>
<dbReference type="InterPro" id="IPR001173">
    <property type="entry name" value="Glyco_trans_2-like"/>
</dbReference>
<accession>A0A9X0UGS8</accession>
<dbReference type="AlphaFoldDB" id="A0A9X0UGS8"/>
<dbReference type="InterPro" id="IPR029044">
    <property type="entry name" value="Nucleotide-diphossugar_trans"/>
</dbReference>
<evidence type="ECO:0000259" key="1">
    <source>
        <dbReference type="Pfam" id="PF00535"/>
    </source>
</evidence>
<dbReference type="Gene3D" id="3.40.50.2000">
    <property type="entry name" value="Glycogen Phosphorylase B"/>
    <property type="match status" value="2"/>
</dbReference>
<dbReference type="SUPFAM" id="SSF53756">
    <property type="entry name" value="UDP-Glycosyltransferase/glycogen phosphorylase"/>
    <property type="match status" value="1"/>
</dbReference>
<dbReference type="CDD" id="cd00761">
    <property type="entry name" value="Glyco_tranf_GTA_type"/>
    <property type="match status" value="1"/>
</dbReference>
<dbReference type="EMBL" id="JACOMF010000155">
    <property type="protein sequence ID" value="MBC4019273.1"/>
    <property type="molecule type" value="Genomic_DNA"/>
</dbReference>
<dbReference type="Pfam" id="PF13579">
    <property type="entry name" value="Glyco_trans_4_4"/>
    <property type="match status" value="1"/>
</dbReference>
<evidence type="ECO:0000259" key="2">
    <source>
        <dbReference type="Pfam" id="PF13579"/>
    </source>
</evidence>
<dbReference type="Pfam" id="PF00535">
    <property type="entry name" value="Glycos_transf_2"/>
    <property type="match status" value="1"/>
</dbReference>